<reference evidence="4" key="1">
    <citation type="submission" date="2018-06" db="EMBL/GenBank/DDBJ databases">
        <authorList>
            <person name="Zhirakovskaya E."/>
        </authorList>
    </citation>
    <scope>NUCLEOTIDE SEQUENCE</scope>
</reference>
<dbReference type="GO" id="GO:0005524">
    <property type="term" value="F:ATP binding"/>
    <property type="evidence" value="ECO:0007669"/>
    <property type="project" value="UniProtKB-KW"/>
</dbReference>
<dbReference type="PANTHER" id="PTHR24220">
    <property type="entry name" value="IMPORT ATP-BINDING PROTEIN"/>
    <property type="match status" value="1"/>
</dbReference>
<dbReference type="InterPro" id="IPR015854">
    <property type="entry name" value="ABC_transpr_LolD-like"/>
</dbReference>
<dbReference type="PROSITE" id="PS50893">
    <property type="entry name" value="ABC_TRANSPORTER_2"/>
    <property type="match status" value="1"/>
</dbReference>
<keyword evidence="1" id="KW-0547">Nucleotide-binding</keyword>
<evidence type="ECO:0000256" key="2">
    <source>
        <dbReference type="ARBA" id="ARBA00022840"/>
    </source>
</evidence>
<dbReference type="GO" id="GO:0022857">
    <property type="term" value="F:transmembrane transporter activity"/>
    <property type="evidence" value="ECO:0007669"/>
    <property type="project" value="TreeGrafter"/>
</dbReference>
<keyword evidence="2 4" id="KW-0067">ATP-binding</keyword>
<evidence type="ECO:0000313" key="4">
    <source>
        <dbReference type="EMBL" id="VAW65411.1"/>
    </source>
</evidence>
<dbReference type="InterPro" id="IPR003593">
    <property type="entry name" value="AAA+_ATPase"/>
</dbReference>
<evidence type="ECO:0000256" key="1">
    <source>
        <dbReference type="ARBA" id="ARBA00022741"/>
    </source>
</evidence>
<dbReference type="InterPro" id="IPR003439">
    <property type="entry name" value="ABC_transporter-like_ATP-bd"/>
</dbReference>
<dbReference type="InterPro" id="IPR027417">
    <property type="entry name" value="P-loop_NTPase"/>
</dbReference>
<dbReference type="Gene3D" id="3.40.50.300">
    <property type="entry name" value="P-loop containing nucleotide triphosphate hydrolases"/>
    <property type="match status" value="1"/>
</dbReference>
<evidence type="ECO:0000259" key="3">
    <source>
        <dbReference type="PROSITE" id="PS50893"/>
    </source>
</evidence>
<dbReference type="Pfam" id="PF00005">
    <property type="entry name" value="ABC_tran"/>
    <property type="match status" value="1"/>
</dbReference>
<dbReference type="AlphaFoldDB" id="A0A3B0XCB6"/>
<gene>
    <name evidence="4" type="ORF">MNBD_GAMMA08-2683</name>
</gene>
<name>A0A3B0XCB6_9ZZZZ</name>
<dbReference type="EMBL" id="UOFH01000313">
    <property type="protein sequence ID" value="VAW65411.1"/>
    <property type="molecule type" value="Genomic_DNA"/>
</dbReference>
<organism evidence="4">
    <name type="scientific">hydrothermal vent metagenome</name>
    <dbReference type="NCBI Taxonomy" id="652676"/>
    <lineage>
        <taxon>unclassified sequences</taxon>
        <taxon>metagenomes</taxon>
        <taxon>ecological metagenomes</taxon>
    </lineage>
</organism>
<dbReference type="GO" id="GO:0016887">
    <property type="term" value="F:ATP hydrolysis activity"/>
    <property type="evidence" value="ECO:0007669"/>
    <property type="project" value="InterPro"/>
</dbReference>
<dbReference type="PANTHER" id="PTHR24220:SF659">
    <property type="entry name" value="TRANSPORTER, PUTATIVE-RELATED"/>
    <property type="match status" value="1"/>
</dbReference>
<sequence>MLKLNSANVTYKGKTALADINLHIQPGQKLALVGHSGCGKSTLLKLLYERLQQSNQHTALIPQDYGLVQNLSVYHNVYMGQLEQRATWYNLINLIKPFAEPVDEVTKILNRVQLSDKLFEPVAQLSGGQQQRTSIARALMHSGHILLADEPVSSLDETQSLLIMKTLCEQFETLIFSLHDVDLALKFCDRVIGLDHGKIVIDDFAKNLNRAELLKLYAE</sequence>
<accession>A0A3B0XCB6</accession>
<protein>
    <submittedName>
        <fullName evidence="4">Phosphonate ABC transporter ATP-binding protein (TC 3.A.1.9.1)</fullName>
    </submittedName>
</protein>
<dbReference type="SUPFAM" id="SSF52540">
    <property type="entry name" value="P-loop containing nucleoside triphosphate hydrolases"/>
    <property type="match status" value="1"/>
</dbReference>
<dbReference type="GO" id="GO:0005886">
    <property type="term" value="C:plasma membrane"/>
    <property type="evidence" value="ECO:0007669"/>
    <property type="project" value="TreeGrafter"/>
</dbReference>
<proteinExistence type="predicted"/>
<dbReference type="SMART" id="SM00382">
    <property type="entry name" value="AAA"/>
    <property type="match status" value="1"/>
</dbReference>
<feature type="domain" description="ABC transporter" evidence="3">
    <location>
        <begin position="2"/>
        <end position="218"/>
    </location>
</feature>